<evidence type="ECO:0000313" key="2">
    <source>
        <dbReference type="Proteomes" id="UP001209878"/>
    </source>
</evidence>
<dbReference type="Proteomes" id="UP001209878">
    <property type="component" value="Unassembled WGS sequence"/>
</dbReference>
<comment type="caution">
    <text evidence="1">The sequence shown here is derived from an EMBL/GenBank/DDBJ whole genome shotgun (WGS) entry which is preliminary data.</text>
</comment>
<accession>A0AAD9KYS0</accession>
<proteinExistence type="predicted"/>
<protein>
    <submittedName>
        <fullName evidence="1">Uncharacterized protein</fullName>
    </submittedName>
</protein>
<evidence type="ECO:0000313" key="1">
    <source>
        <dbReference type="EMBL" id="KAK2179370.1"/>
    </source>
</evidence>
<keyword evidence="2" id="KW-1185">Reference proteome</keyword>
<dbReference type="AlphaFoldDB" id="A0AAD9KYS0"/>
<organism evidence="1 2">
    <name type="scientific">Ridgeia piscesae</name>
    <name type="common">Tubeworm</name>
    <dbReference type="NCBI Taxonomy" id="27915"/>
    <lineage>
        <taxon>Eukaryota</taxon>
        <taxon>Metazoa</taxon>
        <taxon>Spiralia</taxon>
        <taxon>Lophotrochozoa</taxon>
        <taxon>Annelida</taxon>
        <taxon>Polychaeta</taxon>
        <taxon>Sedentaria</taxon>
        <taxon>Canalipalpata</taxon>
        <taxon>Sabellida</taxon>
        <taxon>Siboglinidae</taxon>
        <taxon>Ridgeia</taxon>
    </lineage>
</organism>
<gene>
    <name evidence="1" type="ORF">NP493_494g02047</name>
</gene>
<dbReference type="EMBL" id="JAODUO010000494">
    <property type="protein sequence ID" value="KAK2179370.1"/>
    <property type="molecule type" value="Genomic_DNA"/>
</dbReference>
<sequence>MVTVGGVMSQVAHTAVRSPCQMAPLQQQLQSLRQVSPGGAMTFIRTSNGQMVQVQTSSLTGQRLAEVNAASPNMAPRIPAKPQRFVAQAQTPRPAVCAVTPPRAGIVTPSVAPPAQCRTVVSSAVTAPVSASSPGGQMTISTDASNASLVVGQEYALQYPNGRTLKVIWDGKFFKWTGGEWSVRLFVPE</sequence>
<reference evidence="1" key="1">
    <citation type="journal article" date="2023" name="Mol. Biol. Evol.">
        <title>Third-Generation Sequencing Reveals the Adaptive Role of the Epigenome in Three Deep-Sea Polychaetes.</title>
        <authorList>
            <person name="Perez M."/>
            <person name="Aroh O."/>
            <person name="Sun Y."/>
            <person name="Lan Y."/>
            <person name="Juniper S.K."/>
            <person name="Young C.R."/>
            <person name="Angers B."/>
            <person name="Qian P.Y."/>
        </authorList>
    </citation>
    <scope>NUCLEOTIDE SEQUENCE</scope>
    <source>
        <strain evidence="1">R07B-5</strain>
    </source>
</reference>
<name>A0AAD9KYS0_RIDPI</name>